<evidence type="ECO:0000313" key="1">
    <source>
        <dbReference type="EMBL" id="KAH0550070.1"/>
    </source>
</evidence>
<dbReference type="AlphaFoldDB" id="A0AAV7IBB9"/>
<protein>
    <submittedName>
        <fullName evidence="1">Uncharacterized protein</fullName>
    </submittedName>
</protein>
<dbReference type="Proteomes" id="UP000826195">
    <property type="component" value="Unassembled WGS sequence"/>
</dbReference>
<accession>A0AAV7IBB9</accession>
<comment type="caution">
    <text evidence="1">The sequence shown here is derived from an EMBL/GenBank/DDBJ whole genome shotgun (WGS) entry which is preliminary data.</text>
</comment>
<organism evidence="1 2">
    <name type="scientific">Cotesia glomerata</name>
    <name type="common">Lepidopteran parasitic wasp</name>
    <name type="synonym">Apanteles glomeratus</name>
    <dbReference type="NCBI Taxonomy" id="32391"/>
    <lineage>
        <taxon>Eukaryota</taxon>
        <taxon>Metazoa</taxon>
        <taxon>Ecdysozoa</taxon>
        <taxon>Arthropoda</taxon>
        <taxon>Hexapoda</taxon>
        <taxon>Insecta</taxon>
        <taxon>Pterygota</taxon>
        <taxon>Neoptera</taxon>
        <taxon>Endopterygota</taxon>
        <taxon>Hymenoptera</taxon>
        <taxon>Apocrita</taxon>
        <taxon>Ichneumonoidea</taxon>
        <taxon>Braconidae</taxon>
        <taxon>Microgastrinae</taxon>
        <taxon>Cotesia</taxon>
    </lineage>
</organism>
<dbReference type="EMBL" id="JAHXZJ010001864">
    <property type="protein sequence ID" value="KAH0550070.1"/>
    <property type="molecule type" value="Genomic_DNA"/>
</dbReference>
<keyword evidence="2" id="KW-1185">Reference proteome</keyword>
<proteinExistence type="predicted"/>
<sequence>MIWMSQHTGEGQDAERDKRGRKILCVGGPELRDEPPAIHLVPRLLSVVIPLLDVGCWLLVPDAVLTLCLFQTQPYYIKVKLLDGPPAAGIQGCHCRLSPMKDPAASSLVTIMSICSMCQQKFICCMLRKLQSTLCLAGLLNLIPPDSASLLCLVENMNRPRLIDEYDALLTLVSPVMVRAPTSTTGSILSASTHIFCLS</sequence>
<evidence type="ECO:0000313" key="2">
    <source>
        <dbReference type="Proteomes" id="UP000826195"/>
    </source>
</evidence>
<gene>
    <name evidence="1" type="ORF">KQX54_017250</name>
</gene>
<reference evidence="1 2" key="1">
    <citation type="journal article" date="2021" name="J. Hered.">
        <title>A chromosome-level genome assembly of the parasitoid wasp, Cotesia glomerata (Hymenoptera: Braconidae).</title>
        <authorList>
            <person name="Pinto B.J."/>
            <person name="Weis J.J."/>
            <person name="Gamble T."/>
            <person name="Ode P.J."/>
            <person name="Paul R."/>
            <person name="Zaspel J.M."/>
        </authorList>
    </citation>
    <scope>NUCLEOTIDE SEQUENCE [LARGE SCALE GENOMIC DNA]</scope>
    <source>
        <strain evidence="1">CgM1</strain>
    </source>
</reference>
<name>A0AAV7IBB9_COTGL</name>